<reference evidence="2" key="1">
    <citation type="submission" date="2018-05" db="EMBL/GenBank/DDBJ databases">
        <authorList>
            <person name="Lanie J.A."/>
            <person name="Ng W.-L."/>
            <person name="Kazmierczak K.M."/>
            <person name="Andrzejewski T.M."/>
            <person name="Davidsen T.M."/>
            <person name="Wayne K.J."/>
            <person name="Tettelin H."/>
            <person name="Glass J.I."/>
            <person name="Rusch D."/>
            <person name="Podicherti R."/>
            <person name="Tsui H.-C.T."/>
            <person name="Winkler M.E."/>
        </authorList>
    </citation>
    <scope>NUCLEOTIDE SEQUENCE</scope>
</reference>
<organism evidence="2">
    <name type="scientific">marine metagenome</name>
    <dbReference type="NCBI Taxonomy" id="408172"/>
    <lineage>
        <taxon>unclassified sequences</taxon>
        <taxon>metagenomes</taxon>
        <taxon>ecological metagenomes</taxon>
    </lineage>
</organism>
<protein>
    <submittedName>
        <fullName evidence="2">Uncharacterized protein</fullName>
    </submittedName>
</protein>
<keyword evidence="1" id="KW-0472">Membrane</keyword>
<accession>A0A382Y547</accession>
<feature type="transmembrane region" description="Helical" evidence="1">
    <location>
        <begin position="105"/>
        <end position="124"/>
    </location>
</feature>
<sequence>MDSSASDNWIIDKNNDLLWFMGACISGYILIYINLGIGISAVLLTWFWIMTVDGPHIFGTISRTYLDKQEWITRSPLLLGSLLWFLLGPITVGAGIVFQTRQPFIIFLTFAQVWAYWHVVRQHYGFMVIYQKKNGEPAGKENPSDYWVFYILMCAPFISFVLRHPDARPQLGLGP</sequence>
<proteinExistence type="predicted"/>
<gene>
    <name evidence="2" type="ORF">METZ01_LOCUS430829</name>
</gene>
<evidence type="ECO:0000256" key="1">
    <source>
        <dbReference type="SAM" id="Phobius"/>
    </source>
</evidence>
<feature type="non-terminal residue" evidence="2">
    <location>
        <position position="175"/>
    </location>
</feature>
<feature type="transmembrane region" description="Helical" evidence="1">
    <location>
        <begin position="144"/>
        <end position="162"/>
    </location>
</feature>
<keyword evidence="1" id="KW-0812">Transmembrane</keyword>
<keyword evidence="1" id="KW-1133">Transmembrane helix</keyword>
<evidence type="ECO:0000313" key="2">
    <source>
        <dbReference type="EMBL" id="SVD77975.1"/>
    </source>
</evidence>
<feature type="transmembrane region" description="Helical" evidence="1">
    <location>
        <begin position="77"/>
        <end position="98"/>
    </location>
</feature>
<dbReference type="EMBL" id="UINC01172741">
    <property type="protein sequence ID" value="SVD77975.1"/>
    <property type="molecule type" value="Genomic_DNA"/>
</dbReference>
<name>A0A382Y547_9ZZZZ</name>
<dbReference type="AlphaFoldDB" id="A0A382Y547"/>
<feature type="transmembrane region" description="Helical" evidence="1">
    <location>
        <begin position="17"/>
        <end position="49"/>
    </location>
</feature>